<evidence type="ECO:0000313" key="3">
    <source>
        <dbReference type="EMBL" id="TCD70300.1"/>
    </source>
</evidence>
<protein>
    <recommendedName>
        <fullName evidence="2">Enoyl reductase (ER) domain-containing protein</fullName>
    </recommendedName>
</protein>
<evidence type="ECO:0000256" key="1">
    <source>
        <dbReference type="ARBA" id="ARBA00023002"/>
    </source>
</evidence>
<dbReference type="GO" id="GO:0016628">
    <property type="term" value="F:oxidoreductase activity, acting on the CH-CH group of donors, NAD or NADP as acceptor"/>
    <property type="evidence" value="ECO:0007669"/>
    <property type="project" value="InterPro"/>
</dbReference>
<keyword evidence="1" id="KW-0560">Oxidoreductase</keyword>
<dbReference type="InterPro" id="IPR036291">
    <property type="entry name" value="NAD(P)-bd_dom_sf"/>
</dbReference>
<dbReference type="Pfam" id="PF16884">
    <property type="entry name" value="ADH_N_2"/>
    <property type="match status" value="1"/>
</dbReference>
<sequence>MAPTKNGRLLYNAIPDGYPQPGKHVIYDDSETIDLDNVPLNGGILFKILVLSIDPYLRNRMRDPSVRGFMPPFVVGTPLQNGGVAQVVRSEDPTYAAGTYVSGSFLFQEYVVANASDVSGLRPVQTKGKLTLSAHTGVAGMPGATAYTGWKEYAKPKAGEVVFVTAGAGCVGATVIQLAKADGLKVIGSAGSDDKVEYMKSVGADVVFNYKKTKVADVLQKEGPIDIYWDNVGGDSLDAALVNCNKHARFIECGMISVYNGGETYQMKNLNYIYQFEIQLHGFIVLTLVPKYPEFFTEFADRVASGEIKYNEDVTIGLENGGAALEAIQRGKNTGKSLIAVADY</sequence>
<accession>A0A4R0RNC7</accession>
<evidence type="ECO:0000313" key="4">
    <source>
        <dbReference type="Proteomes" id="UP000292702"/>
    </source>
</evidence>
<dbReference type="Pfam" id="PF00107">
    <property type="entry name" value="ADH_zinc_N"/>
    <property type="match status" value="1"/>
</dbReference>
<reference evidence="3 4" key="1">
    <citation type="submission" date="2018-11" db="EMBL/GenBank/DDBJ databases">
        <title>Genome assembly of Steccherinum ochraceum LE-BIN_3174, the white-rot fungus of the Steccherinaceae family (The Residual Polyporoid clade, Polyporales, Basidiomycota).</title>
        <authorList>
            <person name="Fedorova T.V."/>
            <person name="Glazunova O.A."/>
            <person name="Landesman E.O."/>
            <person name="Moiseenko K.V."/>
            <person name="Psurtseva N.V."/>
            <person name="Savinova O.S."/>
            <person name="Shakhova N.V."/>
            <person name="Tyazhelova T.V."/>
            <person name="Vasina D.V."/>
        </authorList>
    </citation>
    <scope>NUCLEOTIDE SEQUENCE [LARGE SCALE GENOMIC DNA]</scope>
    <source>
        <strain evidence="3 4">LE-BIN_3174</strain>
    </source>
</reference>
<dbReference type="InterPro" id="IPR011032">
    <property type="entry name" value="GroES-like_sf"/>
</dbReference>
<dbReference type="SUPFAM" id="SSF50129">
    <property type="entry name" value="GroES-like"/>
    <property type="match status" value="1"/>
</dbReference>
<evidence type="ECO:0000259" key="2">
    <source>
        <dbReference type="SMART" id="SM00829"/>
    </source>
</evidence>
<feature type="domain" description="Enoyl reductase (ER)" evidence="2">
    <location>
        <begin position="62"/>
        <end position="339"/>
    </location>
</feature>
<dbReference type="OrthoDB" id="809632at2759"/>
<dbReference type="SMART" id="SM00829">
    <property type="entry name" value="PKS_ER"/>
    <property type="match status" value="1"/>
</dbReference>
<dbReference type="CDD" id="cd05288">
    <property type="entry name" value="PGDH"/>
    <property type="match status" value="1"/>
</dbReference>
<dbReference type="FunFam" id="3.40.50.720:FF:000121">
    <property type="entry name" value="Prostaglandin reductase 2"/>
    <property type="match status" value="1"/>
</dbReference>
<dbReference type="EMBL" id="RWJN01000023">
    <property type="protein sequence ID" value="TCD70300.1"/>
    <property type="molecule type" value="Genomic_DNA"/>
</dbReference>
<dbReference type="AlphaFoldDB" id="A0A4R0RNC7"/>
<dbReference type="InterPro" id="IPR045010">
    <property type="entry name" value="MDR_fam"/>
</dbReference>
<dbReference type="PANTHER" id="PTHR43205">
    <property type="entry name" value="PROSTAGLANDIN REDUCTASE"/>
    <property type="match status" value="1"/>
</dbReference>
<dbReference type="Gene3D" id="3.40.50.720">
    <property type="entry name" value="NAD(P)-binding Rossmann-like Domain"/>
    <property type="match status" value="1"/>
</dbReference>
<dbReference type="Gene3D" id="3.90.180.10">
    <property type="entry name" value="Medium-chain alcohol dehydrogenases, catalytic domain"/>
    <property type="match status" value="1"/>
</dbReference>
<dbReference type="Proteomes" id="UP000292702">
    <property type="component" value="Unassembled WGS sequence"/>
</dbReference>
<dbReference type="PANTHER" id="PTHR43205:SF7">
    <property type="entry name" value="PROSTAGLANDIN REDUCTASE 1"/>
    <property type="match status" value="1"/>
</dbReference>
<organism evidence="3 4">
    <name type="scientific">Steccherinum ochraceum</name>
    <dbReference type="NCBI Taxonomy" id="92696"/>
    <lineage>
        <taxon>Eukaryota</taxon>
        <taxon>Fungi</taxon>
        <taxon>Dikarya</taxon>
        <taxon>Basidiomycota</taxon>
        <taxon>Agaricomycotina</taxon>
        <taxon>Agaricomycetes</taxon>
        <taxon>Polyporales</taxon>
        <taxon>Steccherinaceae</taxon>
        <taxon>Steccherinum</taxon>
    </lineage>
</organism>
<dbReference type="InterPro" id="IPR013149">
    <property type="entry name" value="ADH-like_C"/>
</dbReference>
<comment type="caution">
    <text evidence="3">The sequence shown here is derived from an EMBL/GenBank/DDBJ whole genome shotgun (WGS) entry which is preliminary data.</text>
</comment>
<name>A0A4R0RNC7_9APHY</name>
<dbReference type="InterPro" id="IPR041694">
    <property type="entry name" value="ADH_N_2"/>
</dbReference>
<keyword evidence="4" id="KW-1185">Reference proteome</keyword>
<proteinExistence type="predicted"/>
<dbReference type="SUPFAM" id="SSF51735">
    <property type="entry name" value="NAD(P)-binding Rossmann-fold domains"/>
    <property type="match status" value="1"/>
</dbReference>
<gene>
    <name evidence="3" type="ORF">EIP91_003929</name>
</gene>
<dbReference type="InterPro" id="IPR020843">
    <property type="entry name" value="ER"/>
</dbReference>